<evidence type="ECO:0000313" key="2">
    <source>
        <dbReference type="EMBL" id="ADE10600.1"/>
    </source>
</evidence>
<dbReference type="AlphaFoldDB" id="D5CLL2"/>
<dbReference type="Proteomes" id="UP000001625">
    <property type="component" value="Chromosome"/>
</dbReference>
<evidence type="ECO:0000256" key="1">
    <source>
        <dbReference type="SAM" id="Phobius"/>
    </source>
</evidence>
<keyword evidence="1" id="KW-0812">Transmembrane</keyword>
<sequence length="329" mass="36625">MAVLNITEASTSLPIKRVLVLSYSQTGQLTEITRRILAPLEQDERIGVHVETLRPVKPFPFPWGFFSFLDAFPESAHMVPPQLQPLSLTGAEEFDLVILPYQVWFLAPSQPVTAFLKYPLASKLLAGKPVVTVIACRNMWMLAQEKMKTLLDGYGARLLDNVVLVDPSPTMASLWTTPLWLLSGKKDLLKILPPAGVDAASIEAASRFGYALRDALLNNEERGNAPLLSGLKAVDSDPHLLVSEKAATRSFYVWGKLLRVVGAPGQFRRYPFLVLYVVFLIALILTVVPLSLLVQSLLRPLMRRRFAALKQRFDLPSGAGAERMHLYEH</sequence>
<proteinExistence type="predicted"/>
<dbReference type="InterPro" id="IPR029039">
    <property type="entry name" value="Flavoprotein-like_sf"/>
</dbReference>
<gene>
    <name evidence="2" type="ordered locus">Slit_0358</name>
</gene>
<evidence type="ECO:0008006" key="4">
    <source>
        <dbReference type="Google" id="ProtNLM"/>
    </source>
</evidence>
<dbReference type="KEGG" id="slt:Slit_0358"/>
<dbReference type="eggNOG" id="COG0716">
    <property type="taxonomic scope" value="Bacteria"/>
</dbReference>
<evidence type="ECO:0000313" key="3">
    <source>
        <dbReference type="Proteomes" id="UP000001625"/>
    </source>
</evidence>
<keyword evidence="1" id="KW-0472">Membrane</keyword>
<dbReference type="EMBL" id="CP001965">
    <property type="protein sequence ID" value="ADE10600.1"/>
    <property type="molecule type" value="Genomic_DNA"/>
</dbReference>
<feature type="transmembrane region" description="Helical" evidence="1">
    <location>
        <begin position="273"/>
        <end position="294"/>
    </location>
</feature>
<dbReference type="Gene3D" id="3.40.50.360">
    <property type="match status" value="1"/>
</dbReference>
<protein>
    <recommendedName>
        <fullName evidence="4">Dialkylrecorsinol condensing enzyme</fullName>
    </recommendedName>
</protein>
<accession>D5CLL2</accession>
<name>D5CLL2_SIDLE</name>
<reference evidence="2 3" key="1">
    <citation type="submission" date="2010-03" db="EMBL/GenBank/DDBJ databases">
        <title>Complete sequence of Sideroxydans lithotrophicus ES-1.</title>
        <authorList>
            <consortium name="US DOE Joint Genome Institute"/>
            <person name="Lucas S."/>
            <person name="Copeland A."/>
            <person name="Lapidus A."/>
            <person name="Cheng J.-F."/>
            <person name="Bruce D."/>
            <person name="Goodwin L."/>
            <person name="Pitluck S."/>
            <person name="Munk A.C."/>
            <person name="Detter J.C."/>
            <person name="Han C."/>
            <person name="Tapia R."/>
            <person name="Larimer F."/>
            <person name="Land M."/>
            <person name="Hauser L."/>
            <person name="Kyrpides N."/>
            <person name="Ivanova N."/>
            <person name="Emerson D."/>
            <person name="Woyke T."/>
        </authorList>
    </citation>
    <scope>NUCLEOTIDE SEQUENCE [LARGE SCALE GENOMIC DNA]</scope>
    <source>
        <strain evidence="2 3">ES-1</strain>
    </source>
</reference>
<dbReference type="HOGENOM" id="CLU_923775_0_0_4"/>
<keyword evidence="1" id="KW-1133">Transmembrane helix</keyword>
<dbReference type="STRING" id="580332.Slit_0358"/>
<keyword evidence="3" id="KW-1185">Reference proteome</keyword>
<dbReference type="SUPFAM" id="SSF52218">
    <property type="entry name" value="Flavoproteins"/>
    <property type="match status" value="1"/>
</dbReference>
<organism evidence="2 3">
    <name type="scientific">Sideroxydans lithotrophicus (strain ES-1)</name>
    <dbReference type="NCBI Taxonomy" id="580332"/>
    <lineage>
        <taxon>Bacteria</taxon>
        <taxon>Pseudomonadati</taxon>
        <taxon>Pseudomonadota</taxon>
        <taxon>Betaproteobacteria</taxon>
        <taxon>Nitrosomonadales</taxon>
        <taxon>Gallionellaceae</taxon>
        <taxon>Sideroxydans</taxon>
    </lineage>
</organism>
<dbReference type="RefSeq" id="WP_013028499.1">
    <property type="nucleotide sequence ID" value="NC_013959.1"/>
</dbReference>